<feature type="compositionally biased region" description="Basic and acidic residues" evidence="4">
    <location>
        <begin position="1415"/>
        <end position="1424"/>
    </location>
</feature>
<organism evidence="7 8">
    <name type="scientific">Meira miltonrushii</name>
    <dbReference type="NCBI Taxonomy" id="1280837"/>
    <lineage>
        <taxon>Eukaryota</taxon>
        <taxon>Fungi</taxon>
        <taxon>Dikarya</taxon>
        <taxon>Basidiomycota</taxon>
        <taxon>Ustilaginomycotina</taxon>
        <taxon>Exobasidiomycetes</taxon>
        <taxon>Exobasidiales</taxon>
        <taxon>Brachybasidiaceae</taxon>
        <taxon>Meira</taxon>
    </lineage>
</organism>
<evidence type="ECO:0000256" key="4">
    <source>
        <dbReference type="SAM" id="MobiDB-lite"/>
    </source>
</evidence>
<dbReference type="InterPro" id="IPR016024">
    <property type="entry name" value="ARM-type_fold"/>
</dbReference>
<name>A0A316VJS1_9BASI</name>
<dbReference type="Pfam" id="PF25772">
    <property type="entry name" value="HEAT_RRP12_N"/>
    <property type="match status" value="1"/>
</dbReference>
<dbReference type="GeneID" id="37023766"/>
<feature type="compositionally biased region" description="Acidic residues" evidence="4">
    <location>
        <begin position="1180"/>
        <end position="1191"/>
    </location>
</feature>
<dbReference type="Gene3D" id="1.25.10.10">
    <property type="entry name" value="Leucine-rich Repeat Variant"/>
    <property type="match status" value="1"/>
</dbReference>
<dbReference type="GO" id="GO:0005634">
    <property type="term" value="C:nucleus"/>
    <property type="evidence" value="ECO:0007669"/>
    <property type="project" value="UniProtKB-SubCell"/>
</dbReference>
<comment type="subcellular location">
    <subcellularLocation>
        <location evidence="1">Nucleus</location>
    </subcellularLocation>
</comment>
<evidence type="ECO:0000313" key="7">
    <source>
        <dbReference type="EMBL" id="PWN37806.1"/>
    </source>
</evidence>
<evidence type="ECO:0000259" key="6">
    <source>
        <dbReference type="Pfam" id="PF25772"/>
    </source>
</evidence>
<keyword evidence="3" id="KW-0539">Nucleus</keyword>
<evidence type="ECO:0000256" key="1">
    <source>
        <dbReference type="ARBA" id="ARBA00004123"/>
    </source>
</evidence>
<dbReference type="PANTHER" id="PTHR48287">
    <property type="entry name" value="ARM REPEAT SUPERFAMILY PROTEIN"/>
    <property type="match status" value="1"/>
</dbReference>
<dbReference type="SUPFAM" id="SSF48371">
    <property type="entry name" value="ARM repeat"/>
    <property type="match status" value="1"/>
</dbReference>
<dbReference type="RefSeq" id="XP_025358108.1">
    <property type="nucleotide sequence ID" value="XM_025501985.1"/>
</dbReference>
<reference evidence="7 8" key="1">
    <citation type="journal article" date="2018" name="Mol. Biol. Evol.">
        <title>Broad Genomic Sampling Reveals a Smut Pathogenic Ancestry of the Fungal Clade Ustilaginomycotina.</title>
        <authorList>
            <person name="Kijpornyongpan T."/>
            <person name="Mondo S.J."/>
            <person name="Barry K."/>
            <person name="Sandor L."/>
            <person name="Lee J."/>
            <person name="Lipzen A."/>
            <person name="Pangilinan J."/>
            <person name="LaButti K."/>
            <person name="Hainaut M."/>
            <person name="Henrissat B."/>
            <person name="Grigoriev I.V."/>
            <person name="Spatafora J.W."/>
            <person name="Aime M.C."/>
        </authorList>
    </citation>
    <scope>NUCLEOTIDE SEQUENCE [LARGE SCALE GENOMIC DNA]</scope>
    <source>
        <strain evidence="7 8">MCA 3882</strain>
    </source>
</reference>
<evidence type="ECO:0000256" key="2">
    <source>
        <dbReference type="ARBA" id="ARBA00007690"/>
    </source>
</evidence>
<feature type="region of interest" description="Disordered" evidence="4">
    <location>
        <begin position="1129"/>
        <end position="1430"/>
    </location>
</feature>
<feature type="compositionally biased region" description="Acidic residues" evidence="4">
    <location>
        <begin position="1333"/>
        <end position="1344"/>
    </location>
</feature>
<feature type="compositionally biased region" description="Basic and acidic residues" evidence="4">
    <location>
        <begin position="1374"/>
        <end position="1394"/>
    </location>
</feature>
<feature type="domain" description="RRP12 HEAT" evidence="5">
    <location>
        <begin position="431"/>
        <end position="751"/>
    </location>
</feature>
<dbReference type="InterPro" id="IPR011989">
    <property type="entry name" value="ARM-like"/>
</dbReference>
<dbReference type="InterPro" id="IPR057860">
    <property type="entry name" value="HEAT_RRP12_N"/>
</dbReference>
<evidence type="ECO:0000313" key="8">
    <source>
        <dbReference type="Proteomes" id="UP000245771"/>
    </source>
</evidence>
<protein>
    <submittedName>
        <fullName evidence="7">NUC173-domain-containing protein</fullName>
    </submittedName>
</protein>
<feature type="compositionally biased region" description="Acidic residues" evidence="4">
    <location>
        <begin position="1278"/>
        <end position="1292"/>
    </location>
</feature>
<dbReference type="OrthoDB" id="2192888at2759"/>
<gene>
    <name evidence="7" type="ORF">FA14DRAFT_19454</name>
</gene>
<feature type="domain" description="RRP12 N-terminal HEAT" evidence="6">
    <location>
        <begin position="27"/>
        <end position="323"/>
    </location>
</feature>
<dbReference type="InterPro" id="IPR012978">
    <property type="entry name" value="HEAT_RRP12"/>
</dbReference>
<comment type="similarity">
    <text evidence="2">Belongs to the RRP12 family.</text>
</comment>
<proteinExistence type="inferred from homology"/>
<feature type="compositionally biased region" description="Polar residues" evidence="4">
    <location>
        <begin position="1357"/>
        <end position="1366"/>
    </location>
</feature>
<evidence type="ECO:0000259" key="5">
    <source>
        <dbReference type="Pfam" id="PF08161"/>
    </source>
</evidence>
<dbReference type="STRING" id="1280837.A0A316VJS1"/>
<dbReference type="PANTHER" id="PTHR48287:SF1">
    <property type="entry name" value="ARM REPEAT SUPERFAMILY PROTEIN"/>
    <property type="match status" value="1"/>
</dbReference>
<dbReference type="Proteomes" id="UP000245771">
    <property type="component" value="Unassembled WGS sequence"/>
</dbReference>
<feature type="compositionally biased region" description="Basic residues" evidence="4">
    <location>
        <begin position="1318"/>
        <end position="1328"/>
    </location>
</feature>
<dbReference type="EMBL" id="KZ819602">
    <property type="protein sequence ID" value="PWN37806.1"/>
    <property type="molecule type" value="Genomic_DNA"/>
</dbReference>
<feature type="compositionally biased region" description="Basic and acidic residues" evidence="4">
    <location>
        <begin position="1267"/>
        <end position="1277"/>
    </location>
</feature>
<feature type="compositionally biased region" description="Acidic residues" evidence="4">
    <location>
        <begin position="1143"/>
        <end position="1152"/>
    </location>
</feature>
<evidence type="ECO:0000256" key="3">
    <source>
        <dbReference type="ARBA" id="ARBA00023242"/>
    </source>
</evidence>
<dbReference type="InterPro" id="IPR052087">
    <property type="entry name" value="RRP12"/>
</dbReference>
<sequence>MSSMTDASDVARRQGLADSLAKIRHHTASKLPNQRAPAQLLVAVESTLQESSGSKTFSPTAYLMALVAMLDKASSQSGSDSSSSLLSSTLYLLTLVTPFVSPAVLHAQVHALIEPLSVVLSNTQHTVATDAAESQAALLRSALGIFEPLLLALASDRAMLSSDLRLRGCWNATLRLCLDARPKVRRRAQDLVGQVLQYSDTTQDSVGNAKAHPFAVKTAEWATAALAEVGASGSVKKQQAPKYDVKAGRAKQPEVAAAARQKNIDGGSANSGIWICGFLRMLAPTLPSKSIPSLTANLLRVIGQNNPFLSAAAFEVFESLFKISRPMAIQNGLSTQTLGSSSLSLNSANTRSVHADALVSTLDALLSANVKPKVTDIQLISPYLRALENAMVAYSRVQDGQPAWERVPIVWTTVKEMAFSSQSKASRDAISVRMAGRDCLSAIVRYCIPDLAIEQALTASKASGKEKDELLNIISFFDEAFSKNALRYSHSWPEIFGVLTAVVLRLRYKPKAGSVKSSKGKSHQSTPAAATTLVLPLLSVIGQLRSQPKFDHREQVDGVIGALVQVCGPQAVLEILPLGLLGENGAQNGRAWLLPLMRSNITNTTLAHFVQTMVPMSEALFNKQAEAEELDANGKPVAPVQAKVYEALTEQIWALLPGYCDLPVDMLDALTQQFVELLANVLYSQPSLRPSICRALQVLVERSQSLARSAAPSEMLLESFGVSNADGKKYVARLAEIAPNLLAVFFNIFSQSPGESRGYVADCMTAYMSIMTADEIGKTYQKIVNTLEQSLPTLQTGNKDNGPKAIPPIPHTMMDLLILMVPFLTQAEADALFSLGTSDALFAHRDAAVQKKSYRVLARLMEGSRGAKVLGVGENESGKLPELLEKLQATTGSVVVGAKRDRTALLASIMPLIPATELHVLPSIIPEAVLATKEVNQGARELAYRLLVEMGNKMDAGGMIKRGLMEGEENVGNDDEDADMDSKTVSANINEYITMVAAGLAGTSPHMISASITALARLVYEFHEKVPSQTLEEMVGTMDIFLASPNREVAKSALGFVKVVIVSLPAEIIDVNLPGLVGALFSSSKYHRVHFKAKIRHIFERLLRRFGYKRIEQLTDEDNRKLLVNIRKRKERSKRKKAGQDDAAMEQDDDEVDKPQMGQRAQKTVGADAFEEAIYGSESEISDSDDDEEDDHGERNGQRSSAPSKGQKRDKNISAIEQEYLLQDDDAPMDLLDRGALASGGKVTASGGKQPSASRKRQPGQEASRFTLDEETGRMVIEDPDEPQTDEEENQIDVEGAGRAYLDRERGVHGMSTDKNGKVRLNKNNKRNRAADEEMEAEQMELEEQLAALQRQREAASETNGTSATNNKKRKQERKQIGQEFRAKKAGGDIKRGETSPFAYVPLQKVGGKKPGKAGKSDIRFLGKDKKRRS</sequence>
<dbReference type="Pfam" id="PF08161">
    <property type="entry name" value="RRP12_HEAT"/>
    <property type="match status" value="1"/>
</dbReference>
<dbReference type="FunCoup" id="A0A316VJS1">
    <property type="interactions" value="327"/>
</dbReference>
<accession>A0A316VJS1</accession>
<dbReference type="InParanoid" id="A0A316VJS1"/>
<keyword evidence="8" id="KW-1185">Reference proteome</keyword>